<accession>A0A6M2DBP4</accession>
<name>A0A6M2DBP4_RHIMP</name>
<dbReference type="EMBL" id="GHWJ01010547">
    <property type="protein sequence ID" value="NOV43284.1"/>
    <property type="molecule type" value="Transcribed_RNA"/>
</dbReference>
<evidence type="ECO:0000313" key="1">
    <source>
        <dbReference type="EMBL" id="NOV43284.1"/>
    </source>
</evidence>
<dbReference type="AlphaFoldDB" id="A0A6M2DBP4"/>
<organism evidence="1">
    <name type="scientific">Rhipicephalus microplus</name>
    <name type="common">Cattle tick</name>
    <name type="synonym">Boophilus microplus</name>
    <dbReference type="NCBI Taxonomy" id="6941"/>
    <lineage>
        <taxon>Eukaryota</taxon>
        <taxon>Metazoa</taxon>
        <taxon>Ecdysozoa</taxon>
        <taxon>Arthropoda</taxon>
        <taxon>Chelicerata</taxon>
        <taxon>Arachnida</taxon>
        <taxon>Acari</taxon>
        <taxon>Parasitiformes</taxon>
        <taxon>Ixodida</taxon>
        <taxon>Ixodoidea</taxon>
        <taxon>Ixodidae</taxon>
        <taxon>Rhipicephalinae</taxon>
        <taxon>Rhipicephalus</taxon>
        <taxon>Boophilus</taxon>
    </lineage>
</organism>
<sequence>MFFDAKFQLLELLRTMVHLQVIGSSDTLPILRCLGLVRHSGRGGGIAVYVEEQLYPAWNTLGMHLDKQPIDALPFQRRS</sequence>
<proteinExistence type="predicted"/>
<protein>
    <submittedName>
        <fullName evidence="1">Putative secreted protein</fullName>
    </submittedName>
</protein>
<reference evidence="1" key="1">
    <citation type="submission" date="2019-09" db="EMBL/GenBank/DDBJ databases">
        <title>Organ-specific transcriptomic study of the physiology of the cattle tick, Rhipicephalus microplus.</title>
        <authorList>
            <person name="Tirloni L."/>
            <person name="Braz G."/>
            <person name="Gandara A.C.P."/>
            <person name="Sabadin G.A."/>
            <person name="da Silva R.M."/>
            <person name="Guizzo M.G."/>
            <person name="Machado J.A."/>
            <person name="Costa E.P."/>
            <person name="Gomes H.F."/>
            <person name="Moraes J."/>
            <person name="Mota M.B.S."/>
            <person name="Mesquita R.D."/>
            <person name="Alvarenga P.H."/>
            <person name="Alves F."/>
            <person name="Seixas A."/>
            <person name="da Fonseca R.N."/>
            <person name="Fogaca A."/>
            <person name="Logullo C."/>
            <person name="Tanaka A."/>
            <person name="Daffre S."/>
            <person name="Termignoni C."/>
            <person name="Vaz I.S.Jr."/>
            <person name="Oliveira P.L."/>
            <person name="Ribeiro J.M."/>
        </authorList>
    </citation>
    <scope>NUCLEOTIDE SEQUENCE</scope>
    <source>
        <strain evidence="1">Porto Alegre</strain>
    </source>
</reference>